<sequence>MKTPRETGAVLIVSLLMLVVLTLLGVSAVNTGVVNLRVVGNMQAQTRAELATEHAVREFLSDISNFTTPTSETITASDVAVVVSQPVCRRTTPASGYSASWALVPEDNEWEFRATVTDGPGNANSEILQGVKVRMVADSCP</sequence>
<protein>
    <submittedName>
        <fullName evidence="2">PilX N-terminal</fullName>
    </submittedName>
</protein>
<dbReference type="InterPro" id="IPR025746">
    <property type="entry name" value="PilX_N_dom"/>
</dbReference>
<evidence type="ECO:0000313" key="3">
    <source>
        <dbReference type="Proteomes" id="UP000199648"/>
    </source>
</evidence>
<organism evidence="2 3">
    <name type="scientific">Thiohalomonas denitrificans</name>
    <dbReference type="NCBI Taxonomy" id="415747"/>
    <lineage>
        <taxon>Bacteria</taxon>
        <taxon>Pseudomonadati</taxon>
        <taxon>Pseudomonadota</taxon>
        <taxon>Gammaproteobacteria</taxon>
        <taxon>Thiohalomonadales</taxon>
        <taxon>Thiohalomonadaceae</taxon>
        <taxon>Thiohalomonas</taxon>
    </lineage>
</organism>
<dbReference type="STRING" id="415747.SAMN03097708_00544"/>
<dbReference type="AlphaFoldDB" id="A0A1G5PQA8"/>
<accession>A0A1G5PQA8</accession>
<gene>
    <name evidence="2" type="ORF">SAMN03097708_00544</name>
</gene>
<dbReference type="EMBL" id="FMWD01000002">
    <property type="protein sequence ID" value="SCZ51618.1"/>
    <property type="molecule type" value="Genomic_DNA"/>
</dbReference>
<feature type="domain" description="Type 4 fimbrial biogenesis protein PilX N-terminal" evidence="1">
    <location>
        <begin position="8"/>
        <end position="53"/>
    </location>
</feature>
<proteinExistence type="predicted"/>
<reference evidence="2 3" key="1">
    <citation type="submission" date="2016-10" db="EMBL/GenBank/DDBJ databases">
        <authorList>
            <person name="de Groot N.N."/>
        </authorList>
    </citation>
    <scope>NUCLEOTIDE SEQUENCE [LARGE SCALE GENOMIC DNA]</scope>
    <source>
        <strain evidence="2 3">HLD2</strain>
    </source>
</reference>
<name>A0A1G5PQA8_9GAMM</name>
<dbReference type="Proteomes" id="UP000199648">
    <property type="component" value="Unassembled WGS sequence"/>
</dbReference>
<dbReference type="RefSeq" id="WP_092992385.1">
    <property type="nucleotide sequence ID" value="NZ_FMWD01000002.1"/>
</dbReference>
<keyword evidence="3" id="KW-1185">Reference proteome</keyword>
<dbReference type="Pfam" id="PF14341">
    <property type="entry name" value="PilX_N"/>
    <property type="match status" value="1"/>
</dbReference>
<evidence type="ECO:0000259" key="1">
    <source>
        <dbReference type="Pfam" id="PF14341"/>
    </source>
</evidence>
<evidence type="ECO:0000313" key="2">
    <source>
        <dbReference type="EMBL" id="SCZ51618.1"/>
    </source>
</evidence>